<evidence type="ECO:0000256" key="3">
    <source>
        <dbReference type="ARBA" id="ARBA00022801"/>
    </source>
</evidence>
<keyword evidence="3" id="KW-0378">Hydrolase</keyword>
<dbReference type="Gene3D" id="3.60.15.10">
    <property type="entry name" value="Ribonuclease Z/Hydroxyacylglutathione hydrolase-like"/>
    <property type="match status" value="1"/>
</dbReference>
<evidence type="ECO:0000259" key="5">
    <source>
        <dbReference type="SMART" id="SM00849"/>
    </source>
</evidence>
<evidence type="ECO:0000256" key="2">
    <source>
        <dbReference type="ARBA" id="ARBA00022723"/>
    </source>
</evidence>
<reference evidence="6 7" key="1">
    <citation type="submission" date="2016-10" db="EMBL/GenBank/DDBJ databases">
        <authorList>
            <person name="de Groot N.N."/>
        </authorList>
    </citation>
    <scope>NUCLEOTIDE SEQUENCE [LARGE SCALE GENOMIC DNA]</scope>
    <source>
        <strain evidence="6 7">AR32</strain>
    </source>
</reference>
<comment type="cofactor">
    <cofactor evidence="1">
        <name>Zn(2+)</name>
        <dbReference type="ChEBI" id="CHEBI:29105"/>
    </cofactor>
</comment>
<dbReference type="GO" id="GO:0016787">
    <property type="term" value="F:hydrolase activity"/>
    <property type="evidence" value="ECO:0007669"/>
    <property type="project" value="UniProtKB-KW"/>
</dbReference>
<dbReference type="CDD" id="cd06262">
    <property type="entry name" value="metallo-hydrolase-like_MBL-fold"/>
    <property type="match status" value="1"/>
</dbReference>
<dbReference type="SMART" id="SM00849">
    <property type="entry name" value="Lactamase_B"/>
    <property type="match status" value="1"/>
</dbReference>
<evidence type="ECO:0000256" key="4">
    <source>
        <dbReference type="ARBA" id="ARBA00022833"/>
    </source>
</evidence>
<protein>
    <submittedName>
        <fullName evidence="6">Glyoxylase, beta-lactamase superfamily II</fullName>
    </submittedName>
</protein>
<proteinExistence type="predicted"/>
<evidence type="ECO:0000256" key="1">
    <source>
        <dbReference type="ARBA" id="ARBA00001947"/>
    </source>
</evidence>
<dbReference type="InterPro" id="IPR036866">
    <property type="entry name" value="RibonucZ/Hydroxyglut_hydro"/>
</dbReference>
<dbReference type="SUPFAM" id="SSF56281">
    <property type="entry name" value="Metallo-hydrolase/oxidoreductase"/>
    <property type="match status" value="1"/>
</dbReference>
<dbReference type="PANTHER" id="PTHR46233">
    <property type="entry name" value="HYDROXYACYLGLUTATHIONE HYDROLASE GLOC"/>
    <property type="match status" value="1"/>
</dbReference>
<evidence type="ECO:0000313" key="7">
    <source>
        <dbReference type="Proteomes" id="UP000236735"/>
    </source>
</evidence>
<dbReference type="InterPro" id="IPR001279">
    <property type="entry name" value="Metallo-B-lactamas"/>
</dbReference>
<feature type="domain" description="Metallo-beta-lactamase" evidence="5">
    <location>
        <begin position="13"/>
        <end position="197"/>
    </location>
</feature>
<dbReference type="InterPro" id="IPR051453">
    <property type="entry name" value="MBL_Glyoxalase_II"/>
</dbReference>
<name>A0A1H5WKX2_XYLRU</name>
<dbReference type="RefSeq" id="WP_036910973.1">
    <property type="nucleotide sequence ID" value="NZ_FNUV01000006.1"/>
</dbReference>
<keyword evidence="2" id="KW-0479">Metal-binding</keyword>
<dbReference type="Pfam" id="PF00753">
    <property type="entry name" value="Lactamase_B"/>
    <property type="match status" value="1"/>
</dbReference>
<accession>A0A1H5WKX2</accession>
<dbReference type="Proteomes" id="UP000236735">
    <property type="component" value="Unassembled WGS sequence"/>
</dbReference>
<dbReference type="PANTHER" id="PTHR46233:SF3">
    <property type="entry name" value="HYDROXYACYLGLUTATHIONE HYDROLASE GLOC"/>
    <property type="match status" value="1"/>
</dbReference>
<dbReference type="EMBL" id="FNUV01000006">
    <property type="protein sequence ID" value="SEG00104.1"/>
    <property type="molecule type" value="Genomic_DNA"/>
</dbReference>
<gene>
    <name evidence="6" type="ORF">SAMN05216354_2411</name>
</gene>
<evidence type="ECO:0000313" key="6">
    <source>
        <dbReference type="EMBL" id="SEG00104.1"/>
    </source>
</evidence>
<organism evidence="6 7">
    <name type="scientific">Xylanibacter ruminicola</name>
    <name type="common">Prevotella ruminicola</name>
    <dbReference type="NCBI Taxonomy" id="839"/>
    <lineage>
        <taxon>Bacteria</taxon>
        <taxon>Pseudomonadati</taxon>
        <taxon>Bacteroidota</taxon>
        <taxon>Bacteroidia</taxon>
        <taxon>Bacteroidales</taxon>
        <taxon>Prevotellaceae</taxon>
        <taxon>Xylanibacter</taxon>
    </lineage>
</organism>
<dbReference type="AlphaFoldDB" id="A0A1H5WKX2"/>
<keyword evidence="4" id="KW-0862">Zinc</keyword>
<sequence>MLNIKTFMCNLLQENTYVVSDDTKECVIIDCGAYYEEERTAITQYIDNEGLKPVHLLCTHGHFDHNFGIDTIYHAYGLKAEIAEEDGFLINDIPGQFLRMIGVPLKREYPPVGRYFEPNEVIRFGHHELKILKTPGHTPGGVVFYCEAEGIAFSGDTLFRMSVGRTDFEGGSYKELAESLKNVIAKMPAETTVYSGHGPKTTISDELKYNPYLH</sequence>
<dbReference type="GO" id="GO:0046872">
    <property type="term" value="F:metal ion binding"/>
    <property type="evidence" value="ECO:0007669"/>
    <property type="project" value="UniProtKB-KW"/>
</dbReference>